<keyword evidence="4" id="KW-1185">Reference proteome</keyword>
<reference evidence="3 4" key="1">
    <citation type="submission" date="2019-06" db="EMBL/GenBank/DDBJ databases">
        <title>A novel species of marine bacteria.</title>
        <authorList>
            <person name="Wang Y."/>
        </authorList>
    </citation>
    <scope>NUCLEOTIDE SEQUENCE [LARGE SCALE GENOMIC DNA]</scope>
    <source>
        <strain evidence="3 4">MA1-10</strain>
    </source>
</reference>
<dbReference type="EMBL" id="VICH01000012">
    <property type="protein sequence ID" value="TQV66041.1"/>
    <property type="molecule type" value="Genomic_DNA"/>
</dbReference>
<evidence type="ECO:0000313" key="4">
    <source>
        <dbReference type="Proteomes" id="UP000315816"/>
    </source>
</evidence>
<organism evidence="3 4">
    <name type="scientific">Aliiroseovarius halocynthiae</name>
    <dbReference type="NCBI Taxonomy" id="985055"/>
    <lineage>
        <taxon>Bacteria</taxon>
        <taxon>Pseudomonadati</taxon>
        <taxon>Pseudomonadota</taxon>
        <taxon>Alphaproteobacteria</taxon>
        <taxon>Rhodobacterales</taxon>
        <taxon>Paracoccaceae</taxon>
        <taxon>Aliiroseovarius</taxon>
    </lineage>
</organism>
<dbReference type="Proteomes" id="UP000315816">
    <property type="component" value="Unassembled WGS sequence"/>
</dbReference>
<sequence length="262" mass="27733">MSDLTQLDHAHAAMHADLNDDAARMRFYERLADRELFLLLATEPQGEDIEPELFELETDKYVLVFDREERLAEFVGQTAPYAALPGRVIAGMLAGQGIGLGVNLGVAPSSILIPAEAMDWLAQTLSGTPDEVEAQITEILPPSAPETLLTALAEKLGSAGGLADYACLAGVRHADGRHGHLLGFIAPADGAERALAGAVNEALTFSGLDAGELDVGFFTPADEIAQKLTTQGLRFDLPAPKTPEHLAPVAPGSNPEKPPILK</sequence>
<dbReference type="RefSeq" id="WP_142854652.1">
    <property type="nucleotide sequence ID" value="NZ_FXWW01000007.1"/>
</dbReference>
<evidence type="ECO:0000259" key="2">
    <source>
        <dbReference type="Pfam" id="PF07179"/>
    </source>
</evidence>
<dbReference type="OrthoDB" id="7831317at2"/>
<evidence type="ECO:0000256" key="1">
    <source>
        <dbReference type="SAM" id="MobiDB-lite"/>
    </source>
</evidence>
<name>A0A545SM48_9RHOB</name>
<dbReference type="Pfam" id="PF07179">
    <property type="entry name" value="SseB"/>
    <property type="match status" value="1"/>
</dbReference>
<dbReference type="InterPro" id="IPR009839">
    <property type="entry name" value="SseB_N"/>
</dbReference>
<dbReference type="AlphaFoldDB" id="A0A545SM48"/>
<comment type="caution">
    <text evidence="3">The sequence shown here is derived from an EMBL/GenBank/DDBJ whole genome shotgun (WGS) entry which is preliminary data.</text>
</comment>
<accession>A0A545SM48</accession>
<protein>
    <submittedName>
        <fullName evidence="3">SseB family protein</fullName>
    </submittedName>
</protein>
<feature type="region of interest" description="Disordered" evidence="1">
    <location>
        <begin position="237"/>
        <end position="262"/>
    </location>
</feature>
<evidence type="ECO:0000313" key="3">
    <source>
        <dbReference type="EMBL" id="TQV66041.1"/>
    </source>
</evidence>
<proteinExistence type="predicted"/>
<gene>
    <name evidence="3" type="ORF">FIL88_14825</name>
</gene>
<feature type="domain" description="SseB protein N-terminal" evidence="2">
    <location>
        <begin position="12"/>
        <end position="106"/>
    </location>
</feature>